<dbReference type="SUPFAM" id="SSF53927">
    <property type="entry name" value="Cytidine deaminase-like"/>
    <property type="match status" value="1"/>
</dbReference>
<proteinExistence type="inferred from homology"/>
<feature type="active site" description="Proton donor" evidence="8">
    <location>
        <position position="65"/>
    </location>
</feature>
<evidence type="ECO:0000256" key="4">
    <source>
        <dbReference type="ARBA" id="ARBA00022723"/>
    </source>
</evidence>
<sequence>MNVDVREKFSQSDEQTMQLALQLAQRAWQAGEVPVGAVLVDAQGEIIGQGYNQVITQADPTWHAEIEALRQAAQQQQNYRLPGAQLFVTLEPCMMCLGALLHARVARIVYATADPKTGVCGSQLCLHEHTALNHHTQVQAGLYQDQAAQLLRDFFKERRQLAKQRKQTL</sequence>
<protein>
    <recommendedName>
        <fullName evidence="8">tRNA-specific adenosine deaminase</fullName>
        <ecNumber evidence="8">3.5.4.33</ecNumber>
    </recommendedName>
</protein>
<dbReference type="InterPro" id="IPR002125">
    <property type="entry name" value="CMP_dCMP_dom"/>
</dbReference>
<dbReference type="InterPro" id="IPR028883">
    <property type="entry name" value="tRNA_aden_deaminase"/>
</dbReference>
<feature type="binding site" evidence="8">
    <location>
        <position position="63"/>
    </location>
    <ligand>
        <name>Zn(2+)</name>
        <dbReference type="ChEBI" id="CHEBI:29105"/>
        <note>catalytic</note>
    </ligand>
</feature>
<gene>
    <name evidence="8 10" type="primary">tadA</name>
    <name evidence="10" type="ORF">GCM10023337_18530</name>
</gene>
<feature type="binding site" evidence="8">
    <location>
        <position position="96"/>
    </location>
    <ligand>
        <name>Zn(2+)</name>
        <dbReference type="ChEBI" id="CHEBI:29105"/>
        <note>catalytic</note>
    </ligand>
</feature>
<comment type="similarity">
    <text evidence="1">Belongs to the cytidine and deoxycytidylate deaminase family. ADAT2 subfamily.</text>
</comment>
<dbReference type="RefSeq" id="WP_260648849.1">
    <property type="nucleotide sequence ID" value="NZ_BAABKD010000011.1"/>
</dbReference>
<dbReference type="EMBL" id="BAABKD010000011">
    <property type="protein sequence ID" value="GAA5091951.1"/>
    <property type="molecule type" value="Genomic_DNA"/>
</dbReference>
<keyword evidence="4 8" id="KW-0479">Metal-binding</keyword>
<reference evidence="11" key="1">
    <citation type="journal article" date="2019" name="Int. J. Syst. Evol. Microbiol.">
        <title>The Global Catalogue of Microorganisms (GCM) 10K type strain sequencing project: providing services to taxonomists for standard genome sequencing and annotation.</title>
        <authorList>
            <consortium name="The Broad Institute Genomics Platform"/>
            <consortium name="The Broad Institute Genome Sequencing Center for Infectious Disease"/>
            <person name="Wu L."/>
            <person name="Ma J."/>
        </authorList>
    </citation>
    <scope>NUCLEOTIDE SEQUENCE [LARGE SCALE GENOMIC DNA]</scope>
    <source>
        <strain evidence="11">JCM 18423</strain>
    </source>
</reference>
<feature type="domain" description="CMP/dCMP-type deaminase" evidence="9">
    <location>
        <begin position="11"/>
        <end position="139"/>
    </location>
</feature>
<dbReference type="Pfam" id="PF00383">
    <property type="entry name" value="dCMP_cyt_deam_1"/>
    <property type="match status" value="1"/>
</dbReference>
<keyword evidence="5 8" id="KW-0378">Hydrolase</keyword>
<evidence type="ECO:0000256" key="2">
    <source>
        <dbReference type="ARBA" id="ARBA00011738"/>
    </source>
</evidence>
<evidence type="ECO:0000259" key="9">
    <source>
        <dbReference type="PROSITE" id="PS51747"/>
    </source>
</evidence>
<evidence type="ECO:0000256" key="5">
    <source>
        <dbReference type="ARBA" id="ARBA00022801"/>
    </source>
</evidence>
<evidence type="ECO:0000313" key="11">
    <source>
        <dbReference type="Proteomes" id="UP001500227"/>
    </source>
</evidence>
<dbReference type="PANTHER" id="PTHR11079:SF202">
    <property type="entry name" value="TRNA-SPECIFIC ADENOSINE DEAMINASE"/>
    <property type="match status" value="1"/>
</dbReference>
<feature type="binding site" evidence="8">
    <location>
        <position position="93"/>
    </location>
    <ligand>
        <name>Zn(2+)</name>
        <dbReference type="ChEBI" id="CHEBI:29105"/>
        <note>catalytic</note>
    </ligand>
</feature>
<dbReference type="PROSITE" id="PS51747">
    <property type="entry name" value="CYT_DCMP_DEAMINASES_2"/>
    <property type="match status" value="1"/>
</dbReference>
<evidence type="ECO:0000256" key="1">
    <source>
        <dbReference type="ARBA" id="ARBA00010669"/>
    </source>
</evidence>
<name>A0ABP9M7D5_9BURK</name>
<comment type="subunit">
    <text evidence="2 8">Homodimer.</text>
</comment>
<dbReference type="NCBIfam" id="NF008113">
    <property type="entry name" value="PRK10860.1"/>
    <property type="match status" value="1"/>
</dbReference>
<dbReference type="Proteomes" id="UP001500227">
    <property type="component" value="Unassembled WGS sequence"/>
</dbReference>
<evidence type="ECO:0000256" key="6">
    <source>
        <dbReference type="ARBA" id="ARBA00022833"/>
    </source>
</evidence>
<evidence type="ECO:0000256" key="8">
    <source>
        <dbReference type="HAMAP-Rule" id="MF_00972"/>
    </source>
</evidence>
<dbReference type="PROSITE" id="PS00903">
    <property type="entry name" value="CYT_DCMP_DEAMINASES_1"/>
    <property type="match status" value="1"/>
</dbReference>
<dbReference type="Gene3D" id="3.40.140.10">
    <property type="entry name" value="Cytidine Deaminase, domain 2"/>
    <property type="match status" value="1"/>
</dbReference>
<organism evidence="10 11">
    <name type="scientific">Paenalcaligenes hermetiae</name>
    <dbReference type="NCBI Taxonomy" id="1157987"/>
    <lineage>
        <taxon>Bacteria</taxon>
        <taxon>Pseudomonadati</taxon>
        <taxon>Pseudomonadota</taxon>
        <taxon>Betaproteobacteria</taxon>
        <taxon>Burkholderiales</taxon>
        <taxon>Alcaligenaceae</taxon>
        <taxon>Paenalcaligenes</taxon>
    </lineage>
</organism>
<dbReference type="PANTHER" id="PTHR11079">
    <property type="entry name" value="CYTOSINE DEAMINASE FAMILY MEMBER"/>
    <property type="match status" value="1"/>
</dbReference>
<comment type="cofactor">
    <cofactor evidence="8">
        <name>Zn(2+)</name>
        <dbReference type="ChEBI" id="CHEBI:29105"/>
    </cofactor>
    <text evidence="8">Binds 1 zinc ion per subunit.</text>
</comment>
<accession>A0ABP9M7D5</accession>
<dbReference type="CDD" id="cd01285">
    <property type="entry name" value="nucleoside_deaminase"/>
    <property type="match status" value="1"/>
</dbReference>
<comment type="caution">
    <text evidence="10">The sequence shown here is derived from an EMBL/GenBank/DDBJ whole genome shotgun (WGS) entry which is preliminary data.</text>
</comment>
<evidence type="ECO:0000256" key="3">
    <source>
        <dbReference type="ARBA" id="ARBA00022694"/>
    </source>
</evidence>
<dbReference type="InterPro" id="IPR016192">
    <property type="entry name" value="APOBEC/CMP_deaminase_Zn-bd"/>
</dbReference>
<keyword evidence="6 8" id="KW-0862">Zinc</keyword>
<keyword evidence="3 8" id="KW-0819">tRNA processing</keyword>
<dbReference type="EC" id="3.5.4.33" evidence="8"/>
<keyword evidence="11" id="KW-1185">Reference proteome</keyword>
<evidence type="ECO:0000313" key="10">
    <source>
        <dbReference type="EMBL" id="GAA5091951.1"/>
    </source>
</evidence>
<dbReference type="HAMAP" id="MF_00972">
    <property type="entry name" value="tRNA_aden_deaminase"/>
    <property type="match status" value="1"/>
</dbReference>
<comment type="function">
    <text evidence="8">Catalyzes the deamination of adenosine to inosine at the wobble position 34 of tRNA(Arg2).</text>
</comment>
<evidence type="ECO:0000256" key="7">
    <source>
        <dbReference type="ARBA" id="ARBA00048045"/>
    </source>
</evidence>
<dbReference type="InterPro" id="IPR016193">
    <property type="entry name" value="Cytidine_deaminase-like"/>
</dbReference>
<comment type="catalytic activity">
    <reaction evidence="7 8">
        <text>adenosine(34) in tRNA + H2O + H(+) = inosine(34) in tRNA + NH4(+)</text>
        <dbReference type="Rhea" id="RHEA:43168"/>
        <dbReference type="Rhea" id="RHEA-COMP:10373"/>
        <dbReference type="Rhea" id="RHEA-COMP:10374"/>
        <dbReference type="ChEBI" id="CHEBI:15377"/>
        <dbReference type="ChEBI" id="CHEBI:15378"/>
        <dbReference type="ChEBI" id="CHEBI:28938"/>
        <dbReference type="ChEBI" id="CHEBI:74411"/>
        <dbReference type="ChEBI" id="CHEBI:82852"/>
        <dbReference type="EC" id="3.5.4.33"/>
    </reaction>
</comment>